<dbReference type="PANTHER" id="PTHR11058">
    <property type="entry name" value="NADH-UBIQUINONE OXIDOREDUCTASE CHAIN 3"/>
    <property type="match status" value="1"/>
</dbReference>
<evidence type="ECO:0000256" key="19">
    <source>
        <dbReference type="SAM" id="Phobius"/>
    </source>
</evidence>
<evidence type="ECO:0000256" key="15">
    <source>
        <dbReference type="ARBA" id="ARBA00023128"/>
    </source>
</evidence>
<keyword evidence="7" id="KW-0691">RNA editing</keyword>
<keyword evidence="11" id="KW-0249">Electron transport</keyword>
<evidence type="ECO:0000256" key="17">
    <source>
        <dbReference type="ARBA" id="ARBA00031029"/>
    </source>
</evidence>
<comment type="similarity">
    <text evidence="3">Belongs to the complex I subunit 3 family.</text>
</comment>
<evidence type="ECO:0000256" key="8">
    <source>
        <dbReference type="ARBA" id="ARBA00022660"/>
    </source>
</evidence>
<evidence type="ECO:0000256" key="3">
    <source>
        <dbReference type="ARBA" id="ARBA00008472"/>
    </source>
</evidence>
<dbReference type="InParanoid" id="A0A1Q3DJA6"/>
<evidence type="ECO:0000256" key="16">
    <source>
        <dbReference type="ARBA" id="ARBA00023136"/>
    </source>
</evidence>
<comment type="subcellular location">
    <subcellularLocation>
        <location evidence="2">Mitochondrion membrane</location>
        <topology evidence="2">Multi-pass membrane protein</topology>
    </subcellularLocation>
</comment>
<dbReference type="GO" id="GO:0030964">
    <property type="term" value="C:NADH dehydrogenase complex"/>
    <property type="evidence" value="ECO:0007669"/>
    <property type="project" value="TreeGrafter"/>
</dbReference>
<evidence type="ECO:0000313" key="20">
    <source>
        <dbReference type="EMBL" id="GAV92587.1"/>
    </source>
</evidence>
<evidence type="ECO:0000256" key="11">
    <source>
        <dbReference type="ARBA" id="ARBA00022982"/>
    </source>
</evidence>
<dbReference type="Pfam" id="PF00507">
    <property type="entry name" value="Oxidored_q4"/>
    <property type="match status" value="1"/>
</dbReference>
<keyword evidence="12 19" id="KW-1133">Transmembrane helix</keyword>
<dbReference type="FunCoup" id="A0A1Q3DJA6">
    <property type="interactions" value="31"/>
</dbReference>
<comment type="catalytic activity">
    <reaction evidence="18">
        <text>a ubiquinone + NADH + 5 H(+)(in) = a ubiquinol + NAD(+) + 4 H(+)(out)</text>
        <dbReference type="Rhea" id="RHEA:29091"/>
        <dbReference type="Rhea" id="RHEA-COMP:9565"/>
        <dbReference type="Rhea" id="RHEA-COMP:9566"/>
        <dbReference type="ChEBI" id="CHEBI:15378"/>
        <dbReference type="ChEBI" id="CHEBI:16389"/>
        <dbReference type="ChEBI" id="CHEBI:17976"/>
        <dbReference type="ChEBI" id="CHEBI:57540"/>
        <dbReference type="ChEBI" id="CHEBI:57945"/>
        <dbReference type="EC" id="7.1.1.2"/>
    </reaction>
</comment>
<keyword evidence="21" id="KW-1185">Reference proteome</keyword>
<keyword evidence="14" id="KW-0830">Ubiquinone</keyword>
<dbReference type="AlphaFoldDB" id="A0A1Q3DJA6"/>
<comment type="caution">
    <text evidence="20">The sequence shown here is derived from an EMBL/GenBank/DDBJ whole genome shotgun (WGS) entry which is preliminary data.</text>
</comment>
<dbReference type="STRING" id="3775.A0A1Q3DJA6"/>
<feature type="transmembrane region" description="Helical" evidence="19">
    <location>
        <begin position="6"/>
        <end position="26"/>
    </location>
</feature>
<keyword evidence="13" id="KW-0520">NAD</keyword>
<evidence type="ECO:0000256" key="4">
    <source>
        <dbReference type="ARBA" id="ARBA00012944"/>
    </source>
</evidence>
<evidence type="ECO:0000256" key="5">
    <source>
        <dbReference type="ARBA" id="ARBA00021007"/>
    </source>
</evidence>
<evidence type="ECO:0000256" key="1">
    <source>
        <dbReference type="ARBA" id="ARBA00003257"/>
    </source>
</evidence>
<evidence type="ECO:0000256" key="2">
    <source>
        <dbReference type="ARBA" id="ARBA00004225"/>
    </source>
</evidence>
<evidence type="ECO:0000256" key="10">
    <source>
        <dbReference type="ARBA" id="ARBA00022967"/>
    </source>
</evidence>
<dbReference type="EMBL" id="BDDD01010606">
    <property type="protein sequence ID" value="GAV92587.1"/>
    <property type="molecule type" value="Genomic_DNA"/>
</dbReference>
<keyword evidence="9 19" id="KW-0812">Transmembrane</keyword>
<accession>A0A1Q3DJA6</accession>
<evidence type="ECO:0000256" key="12">
    <source>
        <dbReference type="ARBA" id="ARBA00022989"/>
    </source>
</evidence>
<name>A0A1Q3DJA6_CEPFO</name>
<evidence type="ECO:0000256" key="9">
    <source>
        <dbReference type="ARBA" id="ARBA00022692"/>
    </source>
</evidence>
<feature type="transmembrane region" description="Helical" evidence="19">
    <location>
        <begin position="92"/>
        <end position="110"/>
    </location>
</feature>
<evidence type="ECO:0000256" key="14">
    <source>
        <dbReference type="ARBA" id="ARBA00023075"/>
    </source>
</evidence>
<keyword evidence="10" id="KW-1278">Translocase</keyword>
<evidence type="ECO:0000256" key="6">
    <source>
        <dbReference type="ARBA" id="ARBA00022448"/>
    </source>
</evidence>
<dbReference type="Proteomes" id="UP000187406">
    <property type="component" value="Unassembled WGS sequence"/>
</dbReference>
<dbReference type="FunFam" id="1.20.58.1610:FF:000006">
    <property type="entry name" value="NADH-ubiquinone oxidoreductase chain 3"/>
    <property type="match status" value="1"/>
</dbReference>
<evidence type="ECO:0000256" key="7">
    <source>
        <dbReference type="ARBA" id="ARBA00022495"/>
    </source>
</evidence>
<reference evidence="21" key="1">
    <citation type="submission" date="2016-04" db="EMBL/GenBank/DDBJ databases">
        <title>Cephalotus genome sequencing.</title>
        <authorList>
            <person name="Fukushima K."/>
            <person name="Hasebe M."/>
            <person name="Fang X."/>
        </authorList>
    </citation>
    <scope>NUCLEOTIDE SEQUENCE [LARGE SCALE GENOMIC DNA]</scope>
    <source>
        <strain evidence="21">cv. St1</strain>
    </source>
</reference>
<gene>
    <name evidence="20" type="ORF">CFOL_v3_35965</name>
</gene>
<dbReference type="PANTHER" id="PTHR11058:SF9">
    <property type="entry name" value="NADH-UBIQUINONE OXIDOREDUCTASE CHAIN 3"/>
    <property type="match status" value="1"/>
</dbReference>
<comment type="function">
    <text evidence="1">Core subunit of the mitochondrial membrane respiratory chain NADH dehydrogenase (Complex I) that is believed to belong to the minimal assembly required for catalysis. Complex I functions in the transfer of electrons from NADH to the respiratory chain. The immediate electron acceptor for the enzyme is believed to be ubiquinone.</text>
</comment>
<dbReference type="OrthoDB" id="154075at2759"/>
<proteinExistence type="inferred from homology"/>
<keyword evidence="15" id="KW-0496">Mitochondrion</keyword>
<keyword evidence="8" id="KW-0679">Respiratory chain</keyword>
<dbReference type="Gene3D" id="1.20.58.1610">
    <property type="entry name" value="NADH:ubiquinone/plastoquinone oxidoreductase, chain 3"/>
    <property type="match status" value="1"/>
</dbReference>
<keyword evidence="6" id="KW-0813">Transport</keyword>
<evidence type="ECO:0000313" key="21">
    <source>
        <dbReference type="Proteomes" id="UP000187406"/>
    </source>
</evidence>
<evidence type="ECO:0000256" key="13">
    <source>
        <dbReference type="ARBA" id="ARBA00023027"/>
    </source>
</evidence>
<keyword evidence="16 19" id="KW-0472">Membrane</keyword>
<sequence length="120" mass="13591">MVMSEFSPICIYLVISPLVSLIPLGLPFPFASNSSTYPEKLSAYECGFDPSGDARSRFDTRFYLVSILFIIPDPEVTFSFPWAVPPNKIDLFGFWSMMAFLLILTIGSLYEWKRGASDRE</sequence>
<dbReference type="GO" id="GO:0008137">
    <property type="term" value="F:NADH dehydrogenase (ubiquinone) activity"/>
    <property type="evidence" value="ECO:0007669"/>
    <property type="project" value="UniProtKB-EC"/>
</dbReference>
<dbReference type="EC" id="7.1.1.2" evidence="4"/>
<dbReference type="InterPro" id="IPR038430">
    <property type="entry name" value="NDAH_ubi_oxred_su3_sf"/>
</dbReference>
<evidence type="ECO:0000256" key="18">
    <source>
        <dbReference type="ARBA" id="ARBA00049551"/>
    </source>
</evidence>
<protein>
    <recommendedName>
        <fullName evidence="5">NADH-ubiquinone oxidoreductase chain 3</fullName>
        <ecNumber evidence="4">7.1.1.2</ecNumber>
    </recommendedName>
    <alternativeName>
        <fullName evidence="17">NADH dehydrogenase subunit 3</fullName>
    </alternativeName>
</protein>
<dbReference type="GO" id="GO:0031966">
    <property type="term" value="C:mitochondrial membrane"/>
    <property type="evidence" value="ECO:0007669"/>
    <property type="project" value="UniProtKB-SubCell"/>
</dbReference>
<organism evidence="20 21">
    <name type="scientific">Cephalotus follicularis</name>
    <name type="common">Albany pitcher plant</name>
    <dbReference type="NCBI Taxonomy" id="3775"/>
    <lineage>
        <taxon>Eukaryota</taxon>
        <taxon>Viridiplantae</taxon>
        <taxon>Streptophyta</taxon>
        <taxon>Embryophyta</taxon>
        <taxon>Tracheophyta</taxon>
        <taxon>Spermatophyta</taxon>
        <taxon>Magnoliopsida</taxon>
        <taxon>eudicotyledons</taxon>
        <taxon>Gunneridae</taxon>
        <taxon>Pentapetalae</taxon>
        <taxon>rosids</taxon>
        <taxon>fabids</taxon>
        <taxon>Oxalidales</taxon>
        <taxon>Cephalotaceae</taxon>
        <taxon>Cephalotus</taxon>
    </lineage>
</organism>
<dbReference type="InterPro" id="IPR000440">
    <property type="entry name" value="NADH_UbQ/plastoQ_OxRdtase_su3"/>
</dbReference>